<evidence type="ECO:0000313" key="1">
    <source>
        <dbReference type="EMBL" id="NDV38523.1"/>
    </source>
</evidence>
<organism evidence="1">
    <name type="scientific">Arcella intermedia</name>
    <dbReference type="NCBI Taxonomy" id="1963864"/>
    <lineage>
        <taxon>Eukaryota</taxon>
        <taxon>Amoebozoa</taxon>
        <taxon>Tubulinea</taxon>
        <taxon>Elardia</taxon>
        <taxon>Arcellinida</taxon>
        <taxon>Sphaerothecina</taxon>
        <taxon>Arcellidae</taxon>
        <taxon>Arcella</taxon>
    </lineage>
</organism>
<protein>
    <submittedName>
        <fullName evidence="1">Uncharacterized protein</fullName>
    </submittedName>
</protein>
<sequence>MEDGEGHLVVSLGVEMEVVVPEGAGLGEVFVGDGAAEIHAEEVGGVVPRVGEDLLVGLFPPAHVLLALEVRLRDGDGHHPRPVREALVVKLQESLKDISSGLSKIIGPCQHYHKVIRLAPLSSKSE</sequence>
<dbReference type="AlphaFoldDB" id="A0A6B2LN67"/>
<name>A0A6B2LN67_9EUKA</name>
<accession>A0A6B2LN67</accession>
<proteinExistence type="predicted"/>
<reference evidence="1" key="1">
    <citation type="journal article" date="2020" name="J. Eukaryot. Microbiol.">
        <title>De novo Sequencing, Assembly and Annotation of the Transcriptome for the Free-Living Testate Amoeba Arcella intermedia.</title>
        <authorList>
            <person name="Ribeiro G.M."/>
            <person name="Porfirio-Sousa A.L."/>
            <person name="Maurer-Alcala X.X."/>
            <person name="Katz L.A."/>
            <person name="Lahr D.J.G."/>
        </authorList>
    </citation>
    <scope>NUCLEOTIDE SEQUENCE</scope>
</reference>
<dbReference type="EMBL" id="GIBP01009554">
    <property type="protein sequence ID" value="NDV38523.1"/>
    <property type="molecule type" value="Transcribed_RNA"/>
</dbReference>